<dbReference type="Proteomes" id="UP001207252">
    <property type="component" value="Unassembled WGS sequence"/>
</dbReference>
<reference evidence="2 3" key="1">
    <citation type="journal article" date="2020" name="Int. J. Syst. Evol. Microbiol.">
        <title>Ureaplasma miroungigenitalium sp. nov. isolated from northern elephant seals (Mirounga angustirostris) and Ureaplasma zalophigenitalium sp. nov. isolated from California sea lions (Zalophus californianus).</title>
        <authorList>
            <person name="Volokhov D.V."/>
            <person name="Gulland F.M."/>
            <person name="Gao Y."/>
            <person name="Chizhikov V.E."/>
        </authorList>
    </citation>
    <scope>NUCLEOTIDE SEQUENCE [LARGE SCALE GENOMIC DNA]</scope>
    <source>
        <strain evidence="2 3">CSL7644-GEN</strain>
    </source>
</reference>
<feature type="coiled-coil region" evidence="1">
    <location>
        <begin position="1362"/>
        <end position="1392"/>
    </location>
</feature>
<evidence type="ECO:0000313" key="2">
    <source>
        <dbReference type="EMBL" id="MCV3753997.1"/>
    </source>
</evidence>
<dbReference type="RefSeq" id="WP_263817801.1">
    <property type="nucleotide sequence ID" value="NZ_JAOXHJ010000002.1"/>
</dbReference>
<accession>A0ABT3BP38</accession>
<evidence type="ECO:0000313" key="3">
    <source>
        <dbReference type="Proteomes" id="UP001207252"/>
    </source>
</evidence>
<dbReference type="EMBL" id="JAOXHJ010000002">
    <property type="protein sequence ID" value="MCV3753997.1"/>
    <property type="molecule type" value="Genomic_DNA"/>
</dbReference>
<gene>
    <name evidence="2" type="ORF">OF365_01270</name>
</gene>
<comment type="caution">
    <text evidence="2">The sequence shown here is derived from an EMBL/GenBank/DDBJ whole genome shotgun (WGS) entry which is preliminary data.</text>
</comment>
<feature type="coiled-coil region" evidence="1">
    <location>
        <begin position="1609"/>
        <end position="1639"/>
    </location>
</feature>
<organism evidence="2 3">
    <name type="scientific">Ureaplasma zalophigenitalium</name>
    <dbReference type="NCBI Taxonomy" id="907723"/>
    <lineage>
        <taxon>Bacteria</taxon>
        <taxon>Bacillati</taxon>
        <taxon>Mycoplasmatota</taxon>
        <taxon>Mycoplasmoidales</taxon>
        <taxon>Mycoplasmoidaceae</taxon>
        <taxon>Ureaplasma</taxon>
    </lineage>
</organism>
<keyword evidence="3" id="KW-1185">Reference proteome</keyword>
<proteinExistence type="predicted"/>
<keyword evidence="1" id="KW-0175">Coiled coil</keyword>
<evidence type="ECO:0000256" key="1">
    <source>
        <dbReference type="SAM" id="Coils"/>
    </source>
</evidence>
<name>A0ABT3BP38_9BACT</name>
<protein>
    <submittedName>
        <fullName evidence="2">Uncharacterized protein</fullName>
    </submittedName>
</protein>
<sequence>MSNNINRNKKNKKLKIGLGIAAALAIPAIAAAIAVPLLLNSKTELNTKNHPGNIFDELNQQKKAADNFVTNNDLTSREPIEKAILYARQLLANEQSPIKLMVEQRNKLAELELRTALLNEPSPTNANRYLDLFILADTRAEAQAVIEGFDTNDIPKFLTAINKVFEKEKSKLLGFETTMFTFMRMYENNEYGLSMNHQVSDLNQLTKYMISISKNKYLTFDEITQFETLYNRVYNQASIKTSERTQKFSSITKVFDKVLKEIASSQLDDTIKISLNEEINELLKFVQNNQNFLDIHVLDVNNQETTGFEIIKNHLSLLINNVAAYFIDDNKIQTAINELISEFKKIKKALPSVLAAQVDVVLKNLPSKQKTTNELFSTYNALSKQLNQIKVANNILVKTQDKIENALQAKIIDTELANSLKKKVNKLHFTDFLTSIAELNDTVSVINARELLINFNSEQIDRLKKEAAFIETNLLRLKIPQQTLRNLVDHIAKLDRKDTHAINQTINEVRSIWKNVLTNLLPLIENELAGDFVLEEFKTSFTKQEPIYSGFASPYSLATRDQLKTAVSWSMDFYDALRVSRQKQEARRYINNVIKDKAEKAFVGEGTANVKKQLLDKLDVILNRMNITEDNRDLTLEEKQKKIKELSTYAKNLEGKIDQIASLGSLASLVQNELDALEESGNVKEIKAQLASRLKKINNLVAKAKEALDHPTEHNLVAIQIELNDEFSKFQKEKAEFNARSDFSRIKKLVQQTYASFRVANDSQTPLEGKILAKLEKLRNDIITPPSNLSEKDKEIYRNKLRAEMDVIASEALLSAQYEKTVANTGVEIEKANNLLNKLNAEGVYNDLSTQNPNPITLKEDIAAKQKILKAIKIKFNELYKKQASNEENKLIPVISKDELTALKKEADKTNQLIKLDIAKARLIADTYNLNQLKVSPTNLADEAKDPYKTMQTQLNLINQKKNDLLQEITTQIANPNINDEEVSKLVDQVNLLDSNIASQNALAKKLQEAFNVYKELTSAQPVVYPEYAKELADAIVQNALAFSDESDSEFNRAQKMINLDKELNKRENAQKTKDLLNNLINLRINQNNEIVLDAKIQTTHDDNQIEIDPNNPNRLIYQAIDAEMQSKILEYQAKINNPETTVDEYAGLMINIQSNLTTYRYKKNNASTALDESITKIKNLFTVNKGLEESHNIQANIDGVKTPYLIALEKWFNTVISDANIEKDEAFYTPDFLKHFKIIANLRTNVQGNGFFDKYENYQQNQNFTTYRPVGKQFKANIDVDYIEQFANLINLAYAQDLFVKKTADLTKKVAELKTLEAEQLDTYSVIKLSSPKPSEVHESLITELNEMVVGVTEPNQLANLNSAINKISQLDRLINKQQQVAIKVKNINNNPDREKLALKTDELIKSLNDNKPALDSTTNKYLWLAKIDEGNNSSNEEINNYINKLNNSFNNAGDLNETKEAIESEIVKLEERFKGVYRPEVHDKKVDEALWSTETLDGKIRGLIAGYRQELKELGKAKSDGTIPSPAESKKRAVEIQNNINTVEVNLSNLLNLAEIVKKTEDQASAAPSQKDDSVNKDNLDLINGIKAEIEAATKQARHNYDQIETYKDINKTVTALNELANDLKEAEKVRENYITATKYLADNKNTYHQITQDVSDDEQNTKTKQQAQAYLDFYNQAINKQTDATSRMKALDLRRVNLLLEKTLNLYQKQQARYRKQTDVENQNIWKTVQDDQTFATENTAKYWWFKSADGSSQTYFSPFTFQKDAFLLSKIIVNTVPQTPAADSQVNEAFFAQENLKLNDAINTQLGITFDNTYNTYVQRKDLLNLILEKTNPQAYYQNDYAILTATNDEFLKTHSNAYDLLKAAMDNFYFKEADTAILNVLKSDSTYTDQYIDNQKAIAQNKNQIIRIHSLLKNYVNLAQAVQKDHLLIDQFLQDPKIKNPQIKTDTDPQMQKTIQLLINYNTKAEEYYYKNDNLGQIKALEQKILRLSARIKLIQAYIEKKALLKSTSEQADTWLTTEFKASLENILEHVINLVNESEDTSEAAYNKYYEQLITGDLTSFDTSFAKAEKLAKIIQEAKKFSNNKQMNTEAYSESSAKMTTLYNQLDAKIAEAESALKQKAEGSTANAWLESQKTIQGKIETLLFEIDDDSRGIINALKATKTMEVEQLREQANELSKYIKENYTSDQNSPLLTETNKGGKNKDQTFNWDDANNPFKATANITSFSDLKQWTTHLNTWKTKMHAQIDSLVNFEKNRLRAMRNRAYVFINYLNGSLSSAKEQLTTYNDADLTKLFPDSIDPYLKTDEEVQALMHSIGLDVEEIKKGKDELDQANTNLLDSFEIISGWNNNDKSSAYENFLDPLNENYYQKALRVKYIDKAENLSKTFNSFMSIAFSNLAKQKTDLLAFSDQLKEENGLTNLRTKIDTVVKVFKHLTSQTLLPNEILNKLNLIKTTAEQLKAFRDLGNLELTENHNYNQDSLTAELIEKRKQMWNNFTDLSKKVVDNRLAIYKAVYGDDFSQWYSSNKDKTAKDENSLRKIVFSFVDQRKDLNKMIELLSSSNEKNNHFKELIDAYANTANSIASLKTDIDSKLKTDLLVSELQNNLVKIYDAAVDLNHWMLAAENQQKVFATLKKAENSTFTAKNDKLVEDFETVVKNWEKDTSRIITKGNKKYLWINKDTNDINILKEYYTSFAFLVKQSGSVDIFGNNIRVYLVKDANEPSFTKTYLQTDTAIKKIKINLTYEYVPPVNNNDIPNNIFWNVPSFHLAQDDVFITFRTQDQLKITKEFLTNQSSYTWLKATRAGWNNKTLIYNYVNALIKQVASQQSKNNLLFLTNNADPNIQNDQKNTTNGVEIKFKTTAEGIPITHRDGHKYHLVNYADEKQNSYVYFTSTGVDVKGDNNNFQFWTPFFIAVPVVAKEDSNIKGIIYMFFEASSGDVSWKGVNNDVVLSPTVGNQLTVFFDLSKNYNYITNNPTSDPNLFAQQYLSNSKYTDKRDAWIANNQPAATLNKNDSSFKNGLEEFCINIRLHPESNKK</sequence>